<dbReference type="InterPro" id="IPR048259">
    <property type="entry name" value="Cytochrome_b_N_euk/bac"/>
</dbReference>
<keyword evidence="5 18" id="KW-0349">Heme</keyword>
<feature type="binding site" description="axial binding residue" evidence="18">
    <location>
        <position position="84"/>
    </location>
    <ligand>
        <name>heme b</name>
        <dbReference type="ChEBI" id="CHEBI:60344"/>
        <label>b562</label>
    </ligand>
    <ligandPart>
        <name>Fe</name>
        <dbReference type="ChEBI" id="CHEBI:18248"/>
    </ligandPart>
</feature>
<feature type="transmembrane region" description="Helical" evidence="19">
    <location>
        <begin position="347"/>
        <end position="369"/>
    </location>
</feature>
<evidence type="ECO:0000256" key="8">
    <source>
        <dbReference type="ARBA" id="ARBA00022723"/>
    </source>
</evidence>
<dbReference type="GO" id="GO:0046872">
    <property type="term" value="F:metal ion binding"/>
    <property type="evidence" value="ECO:0007669"/>
    <property type="project" value="UniProtKB-UniRule"/>
</dbReference>
<reference evidence="22" key="1">
    <citation type="journal article" date="2012" name="Mol. Phylogenet. Evol.">
        <title>Molecular phylogeny and biogeography of caecilians from Southeast Asia (Amphibia, Gymnophiona, Ichthyophiidae), with special reference to high cryptic species diversity in Sundaland.</title>
        <authorList>
            <person name="Nishikawa K."/>
            <person name="Matsui M."/>
            <person name="Yong H.-S."/>
            <person name="Ahmad N."/>
            <person name="Yambun P."/>
            <person name="Belabut D.M."/>
            <person name="Sudin A."/>
            <person name="Hamidy A."/>
            <person name="Orlov N.L."/>
            <person name="Ota H."/>
            <person name="Yoshikawa N."/>
            <person name="Tominaga A."/>
            <person name="Shimada T."/>
        </authorList>
    </citation>
    <scope>NUCLEOTIDE SEQUENCE</scope>
</reference>
<feature type="transmembrane region" description="Helical" evidence="19">
    <location>
        <begin position="178"/>
        <end position="201"/>
    </location>
</feature>
<sequence>MTINKRKTHPILKIINNSFIDLPSPSNISSLWNFGSLLGVCLISQIITGLFLAMHYTADTTSAFSSVAHICRDVNYGWLMRNTHANGASTFFICIYMHIGRGIYYGSYLFKETWNIGIVLLLTVMATAFVGYVLPWGQMSFWGATVITNLLSAVPYAGDTLVQWIWGGFSVDKATLTRFFSFHFILPFLIIGMSILHLIFLHETGSNNPTGLNSDTDKIPFHPYFSFKDALGFMIVLSLLAIMALFFPNLLGDPENFTPANPLMTPPHIKPEWYFLFAYAILRSIPNKLGGVLALLLSILILFTIPMLHTSKQRAMTFRPATQTMFWLIVANTIVLTWIGGQPVEEPFIMIGQISSVLYFMLFIIIMPLTGLAENKLLN</sequence>
<keyword evidence="9" id="KW-0999">Mitochondrion inner membrane</keyword>
<dbReference type="CDD" id="cd00284">
    <property type="entry name" value="Cytochrome_b_N"/>
    <property type="match status" value="1"/>
</dbReference>
<evidence type="ECO:0000313" key="22">
    <source>
        <dbReference type="EMBL" id="BAM14903.1"/>
    </source>
</evidence>
<feature type="domain" description="Cytochrome b/b6 N-terminal region profile" evidence="20">
    <location>
        <begin position="1"/>
        <end position="210"/>
    </location>
</feature>
<dbReference type="SUPFAM" id="SSF81648">
    <property type="entry name" value="a domain/subunit of cytochrome bc1 complex (Ubiquinol-cytochrome c reductase)"/>
    <property type="match status" value="1"/>
</dbReference>
<feature type="transmembrane region" description="Helical" evidence="19">
    <location>
        <begin position="321"/>
        <end position="341"/>
    </location>
</feature>
<feature type="binding site" description="axial binding residue" evidence="18">
    <location>
        <position position="98"/>
    </location>
    <ligand>
        <name>heme b</name>
        <dbReference type="ChEBI" id="CHEBI:60344"/>
        <label>b566</label>
    </ligand>
    <ligandPart>
        <name>Fe</name>
        <dbReference type="ChEBI" id="CHEBI:18248"/>
    </ligandPart>
</feature>
<comment type="subcellular location">
    <subcellularLocation>
        <location evidence="2">Mitochondrion inner membrane</location>
        <topology evidence="2">Multi-pass membrane protein</topology>
    </subcellularLocation>
</comment>
<feature type="transmembrane region" description="Helical" evidence="19">
    <location>
        <begin position="141"/>
        <end position="158"/>
    </location>
</feature>
<keyword evidence="11 19" id="KW-1133">Transmembrane helix</keyword>
<evidence type="ECO:0000259" key="20">
    <source>
        <dbReference type="PROSITE" id="PS51002"/>
    </source>
</evidence>
<feature type="transmembrane region" description="Helical" evidence="19">
    <location>
        <begin position="289"/>
        <end position="309"/>
    </location>
</feature>
<feature type="transmembrane region" description="Helical" evidence="19">
    <location>
        <begin position="114"/>
        <end position="134"/>
    </location>
</feature>
<evidence type="ECO:0000256" key="16">
    <source>
        <dbReference type="ARBA" id="ARBA00061233"/>
    </source>
</evidence>
<dbReference type="InterPro" id="IPR005798">
    <property type="entry name" value="Cyt_b/b6_C"/>
</dbReference>
<comment type="similarity">
    <text evidence="16 19">Belongs to the cytochrome b family.</text>
</comment>
<evidence type="ECO:0000256" key="3">
    <source>
        <dbReference type="ARBA" id="ARBA00013531"/>
    </source>
</evidence>
<evidence type="ECO:0000256" key="6">
    <source>
        <dbReference type="ARBA" id="ARBA00022660"/>
    </source>
</evidence>
<evidence type="ECO:0000256" key="15">
    <source>
        <dbReference type="ARBA" id="ARBA00023136"/>
    </source>
</evidence>
<dbReference type="EMBL" id="AB686089">
    <property type="protein sequence ID" value="BAM14903.1"/>
    <property type="molecule type" value="Genomic_DNA"/>
</dbReference>
<feature type="binding site" description="axial binding residue" evidence="18">
    <location>
        <position position="197"/>
    </location>
    <ligand>
        <name>heme b</name>
        <dbReference type="ChEBI" id="CHEBI:60344"/>
        <label>b566</label>
    </ligand>
    <ligandPart>
        <name>Fe</name>
        <dbReference type="ChEBI" id="CHEBI:18248"/>
    </ligandPart>
</feature>
<feature type="transmembrane region" description="Helical" evidence="19">
    <location>
        <begin position="88"/>
        <end position="108"/>
    </location>
</feature>
<dbReference type="InterPro" id="IPR036150">
    <property type="entry name" value="Cyt_b/b6_C_sf"/>
</dbReference>
<keyword evidence="6 19" id="KW-0679">Respiratory chain</keyword>
<dbReference type="PANTHER" id="PTHR19271">
    <property type="entry name" value="CYTOCHROME B"/>
    <property type="match status" value="1"/>
</dbReference>
<dbReference type="PROSITE" id="PS51002">
    <property type="entry name" value="CYTB_NTER"/>
    <property type="match status" value="1"/>
</dbReference>
<keyword evidence="10 19" id="KW-0249">Electron transport</keyword>
<feature type="binding site" description="axial binding residue" evidence="18">
    <location>
        <position position="183"/>
    </location>
    <ligand>
        <name>heme b</name>
        <dbReference type="ChEBI" id="CHEBI:60344"/>
        <label>b562</label>
    </ligand>
    <ligandPart>
        <name>Fe</name>
        <dbReference type="ChEBI" id="CHEBI:18248"/>
    </ligandPart>
</feature>
<dbReference type="FunFam" id="1.20.810.10:FF:000002">
    <property type="entry name" value="Cytochrome b"/>
    <property type="match status" value="1"/>
</dbReference>
<evidence type="ECO:0000256" key="18">
    <source>
        <dbReference type="PIRSR" id="PIRSR038885-2"/>
    </source>
</evidence>
<name>I2FIR8_9AMPH</name>
<evidence type="ECO:0000256" key="14">
    <source>
        <dbReference type="ARBA" id="ARBA00023128"/>
    </source>
</evidence>
<comment type="cofactor">
    <cofactor evidence="18">
        <name>heme</name>
        <dbReference type="ChEBI" id="CHEBI:30413"/>
    </cofactor>
    <text evidence="18">Binds 2 heme groups non-covalently.</text>
</comment>
<evidence type="ECO:0000259" key="21">
    <source>
        <dbReference type="PROSITE" id="PS51003"/>
    </source>
</evidence>
<evidence type="ECO:0000256" key="5">
    <source>
        <dbReference type="ARBA" id="ARBA00022617"/>
    </source>
</evidence>
<feature type="transmembrane region" description="Helical" evidence="19">
    <location>
        <begin position="31"/>
        <end position="53"/>
    </location>
</feature>
<dbReference type="SUPFAM" id="SSF81342">
    <property type="entry name" value="Transmembrane di-heme cytochromes"/>
    <property type="match status" value="1"/>
</dbReference>
<evidence type="ECO:0000256" key="17">
    <source>
        <dbReference type="PIRSR" id="PIRSR038885-1"/>
    </source>
</evidence>
<dbReference type="Gene3D" id="1.20.810.10">
    <property type="entry name" value="Cytochrome Bc1 Complex, Chain C"/>
    <property type="match status" value="1"/>
</dbReference>
<comment type="function">
    <text evidence="1 19">Component of the ubiquinol-cytochrome c reductase complex (complex III or cytochrome b-c1 complex) that is part of the mitochondrial respiratory chain. The b-c1 complex mediates electron transfer from ubiquinol to cytochrome c. Contributes to the generation of a proton gradient across the mitochondrial membrane that is then used for ATP synthesis.</text>
</comment>
<evidence type="ECO:0000256" key="10">
    <source>
        <dbReference type="ARBA" id="ARBA00022982"/>
    </source>
</evidence>
<evidence type="ECO:0000256" key="1">
    <source>
        <dbReference type="ARBA" id="ARBA00002566"/>
    </source>
</evidence>
<dbReference type="PROSITE" id="PS51003">
    <property type="entry name" value="CYTB_CTER"/>
    <property type="match status" value="1"/>
</dbReference>
<dbReference type="PANTHER" id="PTHR19271:SF16">
    <property type="entry name" value="CYTOCHROME B"/>
    <property type="match status" value="1"/>
</dbReference>
<dbReference type="Pfam" id="PF00033">
    <property type="entry name" value="Cytochrome_B"/>
    <property type="match status" value="1"/>
</dbReference>
<keyword evidence="14 19" id="KW-0496">Mitochondrion</keyword>
<dbReference type="InterPro" id="IPR048260">
    <property type="entry name" value="Cytochrome_b_C_euk/bac"/>
</dbReference>
<evidence type="ECO:0000256" key="13">
    <source>
        <dbReference type="ARBA" id="ARBA00023075"/>
    </source>
</evidence>
<keyword evidence="8 18" id="KW-0479">Metal-binding</keyword>
<evidence type="ECO:0000256" key="2">
    <source>
        <dbReference type="ARBA" id="ARBA00004448"/>
    </source>
</evidence>
<accession>I2FIR8</accession>
<feature type="binding site" evidence="17">
    <location>
        <position position="202"/>
    </location>
    <ligand>
        <name>a ubiquinone</name>
        <dbReference type="ChEBI" id="CHEBI:16389"/>
    </ligand>
</feature>
<evidence type="ECO:0000256" key="7">
    <source>
        <dbReference type="ARBA" id="ARBA00022692"/>
    </source>
</evidence>
<feature type="transmembrane region" description="Helical" evidence="19">
    <location>
        <begin position="230"/>
        <end position="251"/>
    </location>
</feature>
<dbReference type="GO" id="GO:0016491">
    <property type="term" value="F:oxidoreductase activity"/>
    <property type="evidence" value="ECO:0007669"/>
    <property type="project" value="UniProtKB-UniRule"/>
</dbReference>
<dbReference type="InterPro" id="IPR016174">
    <property type="entry name" value="Di-haem_cyt_TM"/>
</dbReference>
<dbReference type="GO" id="GO:0008121">
    <property type="term" value="F:quinol-cytochrome-c reductase activity"/>
    <property type="evidence" value="ECO:0007669"/>
    <property type="project" value="InterPro"/>
</dbReference>
<dbReference type="GO" id="GO:0045275">
    <property type="term" value="C:respiratory chain complex III"/>
    <property type="evidence" value="ECO:0007669"/>
    <property type="project" value="InterPro"/>
</dbReference>
<keyword evidence="12 18" id="KW-0408">Iron</keyword>
<organism evidence="22">
    <name type="scientific">Ichthyophiidae sp. KUHE 53923</name>
    <dbReference type="NCBI Taxonomy" id="1120414"/>
    <lineage>
        <taxon>Eukaryota</taxon>
        <taxon>Metazoa</taxon>
        <taxon>Chordata</taxon>
        <taxon>Craniata</taxon>
        <taxon>Vertebrata</taxon>
        <taxon>Euteleostomi</taxon>
        <taxon>Amphibia</taxon>
        <taxon>Gymnophiona</taxon>
        <taxon>Ichthyophiidae</taxon>
    </lineage>
</organism>
<dbReference type="GO" id="GO:0005743">
    <property type="term" value="C:mitochondrial inner membrane"/>
    <property type="evidence" value="ECO:0007669"/>
    <property type="project" value="UniProtKB-SubCell"/>
</dbReference>
<dbReference type="InterPro" id="IPR027387">
    <property type="entry name" value="Cytb/b6-like_sf"/>
</dbReference>
<gene>
    <name evidence="22" type="primary">cytb</name>
</gene>
<keyword evidence="7 19" id="KW-0812">Transmembrane</keyword>
<proteinExistence type="inferred from homology"/>
<dbReference type="GO" id="GO:0006122">
    <property type="term" value="P:mitochondrial electron transport, ubiquinol to cytochrome c"/>
    <property type="evidence" value="ECO:0007669"/>
    <property type="project" value="TreeGrafter"/>
</dbReference>
<keyword evidence="15 19" id="KW-0472">Membrane</keyword>
<evidence type="ECO:0000256" key="12">
    <source>
        <dbReference type="ARBA" id="ARBA00023004"/>
    </source>
</evidence>
<protein>
    <recommendedName>
        <fullName evidence="3 19">Cytochrome b</fullName>
    </recommendedName>
</protein>
<comment type="cofactor">
    <cofactor evidence="19">
        <name>heme b</name>
        <dbReference type="ChEBI" id="CHEBI:60344"/>
    </cofactor>
    <text evidence="19">Binds 2 heme groups non-covalently.</text>
</comment>
<evidence type="ECO:0000256" key="19">
    <source>
        <dbReference type="RuleBase" id="RU362117"/>
    </source>
</evidence>
<dbReference type="CDD" id="cd00290">
    <property type="entry name" value="cytochrome_b_C"/>
    <property type="match status" value="1"/>
</dbReference>
<dbReference type="PIRSF" id="PIRSF038885">
    <property type="entry name" value="COB"/>
    <property type="match status" value="1"/>
</dbReference>
<geneLocation type="mitochondrion" evidence="22"/>
<dbReference type="Pfam" id="PF00032">
    <property type="entry name" value="Cytochrom_B_C"/>
    <property type="match status" value="1"/>
</dbReference>
<evidence type="ECO:0000256" key="4">
    <source>
        <dbReference type="ARBA" id="ARBA00022448"/>
    </source>
</evidence>
<evidence type="ECO:0000256" key="11">
    <source>
        <dbReference type="ARBA" id="ARBA00022989"/>
    </source>
</evidence>
<keyword evidence="13" id="KW-0830">Ubiquinone</keyword>
<dbReference type="AlphaFoldDB" id="I2FIR8"/>
<feature type="domain" description="Cytochrome b/b6 C-terminal region profile" evidence="21">
    <location>
        <begin position="211"/>
        <end position="379"/>
    </location>
</feature>
<keyword evidence="4 19" id="KW-0813">Transport</keyword>
<evidence type="ECO:0000256" key="9">
    <source>
        <dbReference type="ARBA" id="ARBA00022792"/>
    </source>
</evidence>
<dbReference type="InterPro" id="IPR030689">
    <property type="entry name" value="Cytochrome_b"/>
</dbReference>
<dbReference type="InterPro" id="IPR005797">
    <property type="entry name" value="Cyt_b/b6_N"/>
</dbReference>